<reference evidence="7 8" key="1">
    <citation type="submission" date="2021-03" db="EMBL/GenBank/DDBJ databases">
        <title>Genomic Encyclopedia of Type Strains, Phase IV (KMG-IV): sequencing the most valuable type-strain genomes for metagenomic binning, comparative biology and taxonomic classification.</title>
        <authorList>
            <person name="Goeker M."/>
        </authorList>
    </citation>
    <scope>NUCLEOTIDE SEQUENCE [LARGE SCALE GENOMIC DNA]</scope>
    <source>
        <strain evidence="7 8">DSM 21085</strain>
    </source>
</reference>
<evidence type="ECO:0000256" key="4">
    <source>
        <dbReference type="ARBA" id="ARBA00023136"/>
    </source>
</evidence>
<dbReference type="Proteomes" id="UP001519328">
    <property type="component" value="Unassembled WGS sequence"/>
</dbReference>
<dbReference type="SUPFAM" id="SSF53850">
    <property type="entry name" value="Periplasmic binding protein-like II"/>
    <property type="match status" value="1"/>
</dbReference>
<feature type="signal peptide" evidence="5">
    <location>
        <begin position="1"/>
        <end position="22"/>
    </location>
</feature>
<accession>A0ABS4HHX8</accession>
<evidence type="ECO:0000313" key="8">
    <source>
        <dbReference type="Proteomes" id="UP001519328"/>
    </source>
</evidence>
<dbReference type="PANTHER" id="PTHR47737">
    <property type="entry name" value="GLYCINE BETAINE/PROLINE BETAINE TRANSPORT SYSTEM PERMEASE PROTEIN PROW"/>
    <property type="match status" value="1"/>
</dbReference>
<evidence type="ECO:0000259" key="6">
    <source>
        <dbReference type="Pfam" id="PF04069"/>
    </source>
</evidence>
<dbReference type="Gene3D" id="3.40.190.10">
    <property type="entry name" value="Periplasmic binding protein-like II"/>
    <property type="match status" value="1"/>
</dbReference>
<organism evidence="7 8">
    <name type="scientific">Virgibacillus litoralis</name>
    <dbReference type="NCBI Taxonomy" id="578221"/>
    <lineage>
        <taxon>Bacteria</taxon>
        <taxon>Bacillati</taxon>
        <taxon>Bacillota</taxon>
        <taxon>Bacilli</taxon>
        <taxon>Bacillales</taxon>
        <taxon>Bacillaceae</taxon>
        <taxon>Virgibacillus</taxon>
    </lineage>
</organism>
<evidence type="ECO:0000256" key="5">
    <source>
        <dbReference type="SAM" id="SignalP"/>
    </source>
</evidence>
<dbReference type="InterPro" id="IPR007210">
    <property type="entry name" value="ABC_Gly_betaine_transp_sub-bd"/>
</dbReference>
<dbReference type="PROSITE" id="PS51257">
    <property type="entry name" value="PROKAR_LIPOPROTEIN"/>
    <property type="match status" value="1"/>
</dbReference>
<keyword evidence="3" id="KW-1003">Cell membrane</keyword>
<name>A0ABS4HHX8_9BACI</name>
<keyword evidence="8" id="KW-1185">Reference proteome</keyword>
<evidence type="ECO:0000313" key="7">
    <source>
        <dbReference type="EMBL" id="MBP1950526.1"/>
    </source>
</evidence>
<dbReference type="EMBL" id="JAGGKK010000023">
    <property type="protein sequence ID" value="MBP1950526.1"/>
    <property type="molecule type" value="Genomic_DNA"/>
</dbReference>
<proteinExistence type="predicted"/>
<dbReference type="Pfam" id="PF04069">
    <property type="entry name" value="OpuAC"/>
    <property type="match status" value="1"/>
</dbReference>
<keyword evidence="2" id="KW-0813">Transport</keyword>
<keyword evidence="4" id="KW-0472">Membrane</keyword>
<comment type="subcellular location">
    <subcellularLocation>
        <location evidence="1">Cell membrane</location>
    </subcellularLocation>
</comment>
<dbReference type="PANTHER" id="PTHR47737:SF1">
    <property type="entry name" value="GLYCINE BETAINE_PROLINE BETAINE TRANSPORT SYSTEM PERMEASE PROTEIN PROW"/>
    <property type="match status" value="1"/>
</dbReference>
<dbReference type="CDD" id="cd13639">
    <property type="entry name" value="PBP2_OpuAC_like"/>
    <property type="match status" value="1"/>
</dbReference>
<evidence type="ECO:0000256" key="2">
    <source>
        <dbReference type="ARBA" id="ARBA00022448"/>
    </source>
</evidence>
<evidence type="ECO:0000256" key="3">
    <source>
        <dbReference type="ARBA" id="ARBA00022475"/>
    </source>
</evidence>
<sequence>MRKSVSLLFIIGLLLLAACGNTEDESINQQDKNFNDNKEGTIVFGQTEWTSTKAPTQIAKQILKKAGYNIKISLLSQPLIFEGLQSEEIDVFMDAWLPYTEKELWNQYKDDLQKVATSYENVPLGWVVPSYVEEDSIEDIKENPDKFGGIVYTISPGAGIVSISEEVMKDYSLDGYELVPSSESAMLGVLDDKIKNEEPVIITGWRPHSMFAKYDLKFLEEPKENFKYDNVYVLSYQGLEKKHPEAYEILSNWSIKVDDLEKMMQEHETNDVSFEESAKQWIKDNRDQVDQMLGK</sequence>
<gene>
    <name evidence="7" type="ORF">J2Z82_003485</name>
</gene>
<comment type="caution">
    <text evidence="7">The sequence shown here is derived from an EMBL/GenBank/DDBJ whole genome shotgun (WGS) entry which is preliminary data.</text>
</comment>
<feature type="chain" id="PRO_5047447829" evidence="5">
    <location>
        <begin position="23"/>
        <end position="295"/>
    </location>
</feature>
<dbReference type="RefSeq" id="WP_209482000.1">
    <property type="nucleotide sequence ID" value="NZ_JAGGKK010000023.1"/>
</dbReference>
<dbReference type="Gene3D" id="3.40.190.100">
    <property type="entry name" value="Glycine betaine-binding periplasmic protein, domain 2"/>
    <property type="match status" value="1"/>
</dbReference>
<keyword evidence="5" id="KW-0732">Signal</keyword>
<feature type="domain" description="ABC-type glycine betaine transport system substrate-binding" evidence="6">
    <location>
        <begin position="41"/>
        <end position="283"/>
    </location>
</feature>
<protein>
    <submittedName>
        <fullName evidence="7">Glycine betaine/proline transport system substrate-binding protein</fullName>
    </submittedName>
</protein>
<evidence type="ECO:0000256" key="1">
    <source>
        <dbReference type="ARBA" id="ARBA00004236"/>
    </source>
</evidence>